<reference evidence="2 3" key="1">
    <citation type="journal article" date="2022" name="Nat. Genet.">
        <title>Improved pea reference genome and pan-genome highlight genomic features and evolutionary characteristics.</title>
        <authorList>
            <person name="Yang T."/>
            <person name="Liu R."/>
            <person name="Luo Y."/>
            <person name="Hu S."/>
            <person name="Wang D."/>
            <person name="Wang C."/>
            <person name="Pandey M.K."/>
            <person name="Ge S."/>
            <person name="Xu Q."/>
            <person name="Li N."/>
            <person name="Li G."/>
            <person name="Huang Y."/>
            <person name="Saxena R.K."/>
            <person name="Ji Y."/>
            <person name="Li M."/>
            <person name="Yan X."/>
            <person name="He Y."/>
            <person name="Liu Y."/>
            <person name="Wang X."/>
            <person name="Xiang C."/>
            <person name="Varshney R.K."/>
            <person name="Ding H."/>
            <person name="Gao S."/>
            <person name="Zong X."/>
        </authorList>
    </citation>
    <scope>NUCLEOTIDE SEQUENCE [LARGE SCALE GENOMIC DNA]</scope>
    <source>
        <strain evidence="2 3">cv. Zhongwan 6</strain>
    </source>
</reference>
<comment type="caution">
    <text evidence="2">The sequence shown here is derived from an EMBL/GenBank/DDBJ whole genome shotgun (WGS) entry which is preliminary data.</text>
</comment>
<sequence length="132" mass="14674">MALRAKNKLGFIDESLTSPKKKEDIPKLQRCNDLVASWILNSTSTEICPNMRHKSDLQSPPFNNVISINTQILDYESDDMSSTLPTQPNSPPRNSHNDNPNDIIVTIFSSQDDTSSNLPSISVETFPNNPST</sequence>
<accession>A0A9D4VXV7</accession>
<feature type="compositionally biased region" description="Polar residues" evidence="1">
    <location>
        <begin position="80"/>
        <end position="100"/>
    </location>
</feature>
<dbReference type="Proteomes" id="UP001058974">
    <property type="component" value="Chromosome 7"/>
</dbReference>
<evidence type="ECO:0000313" key="3">
    <source>
        <dbReference type="Proteomes" id="UP001058974"/>
    </source>
</evidence>
<organism evidence="2 3">
    <name type="scientific">Pisum sativum</name>
    <name type="common">Garden pea</name>
    <name type="synonym">Lathyrus oleraceus</name>
    <dbReference type="NCBI Taxonomy" id="3888"/>
    <lineage>
        <taxon>Eukaryota</taxon>
        <taxon>Viridiplantae</taxon>
        <taxon>Streptophyta</taxon>
        <taxon>Embryophyta</taxon>
        <taxon>Tracheophyta</taxon>
        <taxon>Spermatophyta</taxon>
        <taxon>Magnoliopsida</taxon>
        <taxon>eudicotyledons</taxon>
        <taxon>Gunneridae</taxon>
        <taxon>Pentapetalae</taxon>
        <taxon>rosids</taxon>
        <taxon>fabids</taxon>
        <taxon>Fabales</taxon>
        <taxon>Fabaceae</taxon>
        <taxon>Papilionoideae</taxon>
        <taxon>50 kb inversion clade</taxon>
        <taxon>NPAAA clade</taxon>
        <taxon>Hologalegina</taxon>
        <taxon>IRL clade</taxon>
        <taxon>Fabeae</taxon>
        <taxon>Lathyrus</taxon>
    </lineage>
</organism>
<name>A0A9D4VXV7_PEA</name>
<dbReference type="AlphaFoldDB" id="A0A9D4VXV7"/>
<protein>
    <submittedName>
        <fullName evidence="2">Uncharacterized protein</fullName>
    </submittedName>
</protein>
<feature type="compositionally biased region" description="Polar residues" evidence="1">
    <location>
        <begin position="107"/>
        <end position="132"/>
    </location>
</feature>
<dbReference type="Gramene" id="Psat07G0636800-T1">
    <property type="protein sequence ID" value="KAI5391527.1"/>
    <property type="gene ID" value="KIW84_076368"/>
</dbReference>
<keyword evidence="3" id="KW-1185">Reference proteome</keyword>
<dbReference type="PANTHER" id="PTHR37610:SF40">
    <property type="entry name" value="OS01G0909600 PROTEIN"/>
    <property type="match status" value="1"/>
</dbReference>
<dbReference type="EMBL" id="JAMSHJ010000007">
    <property type="protein sequence ID" value="KAI5391527.1"/>
    <property type="molecule type" value="Genomic_DNA"/>
</dbReference>
<evidence type="ECO:0000313" key="2">
    <source>
        <dbReference type="EMBL" id="KAI5391527.1"/>
    </source>
</evidence>
<proteinExistence type="predicted"/>
<dbReference type="PANTHER" id="PTHR37610">
    <property type="entry name" value="CCHC-TYPE DOMAIN-CONTAINING PROTEIN"/>
    <property type="match status" value="1"/>
</dbReference>
<feature type="region of interest" description="Disordered" evidence="1">
    <location>
        <begin position="76"/>
        <end position="132"/>
    </location>
</feature>
<evidence type="ECO:0000256" key="1">
    <source>
        <dbReference type="SAM" id="MobiDB-lite"/>
    </source>
</evidence>
<gene>
    <name evidence="2" type="ORF">KIW84_076368</name>
</gene>